<keyword evidence="2" id="KW-0732">Signal</keyword>
<dbReference type="RefSeq" id="XP_022345714.1">
    <property type="nucleotide sequence ID" value="XM_022490006.1"/>
</dbReference>
<keyword evidence="3" id="KW-1185">Reference proteome</keyword>
<feature type="signal peptide" evidence="2">
    <location>
        <begin position="1"/>
        <end position="24"/>
    </location>
</feature>
<dbReference type="KEGG" id="cvn:111138163"/>
<sequence>MSNNMPPTFLVLGLLVFGIAYGNGQKITLWMNGRSVELDMHTRRSVKIGGAVPSEDADTGASEPDDDLNTGASPPTEDPWTGSSEPEEFEEEEDRRTIYLADSMCESCDKLAPVSRHKCRKQLCDEENTVDKNIVIS</sequence>
<feature type="chain" id="PRO_5034055123" evidence="2">
    <location>
        <begin position="25"/>
        <end position="137"/>
    </location>
</feature>
<accession>A0A8B8F0C1</accession>
<protein>
    <submittedName>
        <fullName evidence="4">Uncharacterized protein LOC111138163</fullName>
    </submittedName>
</protein>
<evidence type="ECO:0000313" key="3">
    <source>
        <dbReference type="Proteomes" id="UP000694844"/>
    </source>
</evidence>
<reference evidence="4" key="1">
    <citation type="submission" date="2025-08" db="UniProtKB">
        <authorList>
            <consortium name="RefSeq"/>
        </authorList>
    </citation>
    <scope>IDENTIFICATION</scope>
    <source>
        <tissue evidence="4">Whole sample</tissue>
    </source>
</reference>
<name>A0A8B8F0C1_CRAVI</name>
<evidence type="ECO:0000256" key="2">
    <source>
        <dbReference type="SAM" id="SignalP"/>
    </source>
</evidence>
<proteinExistence type="predicted"/>
<dbReference type="Proteomes" id="UP000694844">
    <property type="component" value="Chromosome 5"/>
</dbReference>
<feature type="region of interest" description="Disordered" evidence="1">
    <location>
        <begin position="47"/>
        <end position="96"/>
    </location>
</feature>
<feature type="compositionally biased region" description="Acidic residues" evidence="1">
    <location>
        <begin position="55"/>
        <end position="68"/>
    </location>
</feature>
<organism evidence="3 4">
    <name type="scientific">Crassostrea virginica</name>
    <name type="common">Eastern oyster</name>
    <dbReference type="NCBI Taxonomy" id="6565"/>
    <lineage>
        <taxon>Eukaryota</taxon>
        <taxon>Metazoa</taxon>
        <taxon>Spiralia</taxon>
        <taxon>Lophotrochozoa</taxon>
        <taxon>Mollusca</taxon>
        <taxon>Bivalvia</taxon>
        <taxon>Autobranchia</taxon>
        <taxon>Pteriomorphia</taxon>
        <taxon>Ostreida</taxon>
        <taxon>Ostreoidea</taxon>
        <taxon>Ostreidae</taxon>
        <taxon>Crassostrea</taxon>
    </lineage>
</organism>
<evidence type="ECO:0000256" key="1">
    <source>
        <dbReference type="SAM" id="MobiDB-lite"/>
    </source>
</evidence>
<gene>
    <name evidence="4" type="primary">LOC111138163</name>
</gene>
<evidence type="ECO:0000313" key="4">
    <source>
        <dbReference type="RefSeq" id="XP_022345714.1"/>
    </source>
</evidence>
<dbReference type="GeneID" id="111138163"/>
<dbReference type="AlphaFoldDB" id="A0A8B8F0C1"/>